<dbReference type="InterPro" id="IPR040815">
    <property type="entry name" value="Nas2_N"/>
</dbReference>
<reference evidence="6" key="1">
    <citation type="submission" date="2020-05" db="EMBL/GenBank/DDBJ databases">
        <title>Phylogenomic resolution of chytrid fungi.</title>
        <authorList>
            <person name="Stajich J.E."/>
            <person name="Amses K."/>
            <person name="Simmons R."/>
            <person name="Seto K."/>
            <person name="Myers J."/>
            <person name="Bonds A."/>
            <person name="Quandt C.A."/>
            <person name="Barry K."/>
            <person name="Liu P."/>
            <person name="Grigoriev I."/>
            <person name="Longcore J.E."/>
            <person name="James T.Y."/>
        </authorList>
    </citation>
    <scope>NUCLEOTIDE SEQUENCE</scope>
    <source>
        <strain evidence="6">PLAUS21</strain>
    </source>
</reference>
<feature type="domain" description="BSD" evidence="5">
    <location>
        <begin position="359"/>
        <end position="417"/>
    </location>
</feature>
<evidence type="ECO:0000259" key="5">
    <source>
        <dbReference type="PROSITE" id="PS50858"/>
    </source>
</evidence>
<evidence type="ECO:0000256" key="1">
    <source>
        <dbReference type="ARBA" id="ARBA00023186"/>
    </source>
</evidence>
<dbReference type="PANTHER" id="PTHR12651">
    <property type="entry name" value="26S PROTEASOME NON-ATPASE REGULATORY SUBUNIT 9"/>
    <property type="match status" value="1"/>
</dbReference>
<dbReference type="PROSITE" id="PS50858">
    <property type="entry name" value="BSD"/>
    <property type="match status" value="1"/>
</dbReference>
<dbReference type="EMBL" id="JADGKB010000013">
    <property type="protein sequence ID" value="KAJ3260108.1"/>
    <property type="molecule type" value="Genomic_DNA"/>
</dbReference>
<dbReference type="Proteomes" id="UP001210925">
    <property type="component" value="Unassembled WGS sequence"/>
</dbReference>
<dbReference type="SMART" id="SM00751">
    <property type="entry name" value="BSD"/>
    <property type="match status" value="1"/>
</dbReference>
<dbReference type="GO" id="GO:0005634">
    <property type="term" value="C:nucleus"/>
    <property type="evidence" value="ECO:0007669"/>
    <property type="project" value="TreeGrafter"/>
</dbReference>
<sequence>MTLNPQLNKSVDNANQLIKQKEQIESQIQEYEAILRSHKVGMKTPLVDSDGFPRADIDVYAVRTARSHLARLYNDQEKIMNDIHEALTKVHSAAKTEQPLVPQVEKPVAFAKINGVAPDSPASAAGLLRGDLITEFGKVNINSPEPLSLIAKELPSQLNQQVRIRLLRDGAEKSVFVTPAPWEGKGLLVKILRQLYKAKRMDIYFDLAASESSDSTETQRAEPTSWNLSWSGIIKAVKQTSEQVGQVLKEDLTELAGDFKNLADAGQSLAKDLLQDSETSDEKNESVINAIDEYAEKAEQLAFEGISKLGTGISSLFAAPKRTVTKSQSLVDRMESLKIQIGLDENTYLNDPLDNPELAERFKEFQNSFDQIAHAGKIGGIVSQQPEIKKIMNDLVPSKIKDEDFWVRYFFQISELERQQAARELLMSGGINQAADDEVAWSSDDETPHQSMQMEPIDQDKPKVQESGEDKESSNESIEQKEKVNTPVSDTSETNQLQVKSEVSKVQEKELVISRDDQSGSSYDMVEAKESSTDFGVESVTDVKEDWDGWD</sequence>
<gene>
    <name evidence="6" type="primary">PSMD9</name>
    <name evidence="6" type="ORF">HK103_001184</name>
</gene>
<keyword evidence="7" id="KW-1185">Reference proteome</keyword>
<dbReference type="SUPFAM" id="SSF50156">
    <property type="entry name" value="PDZ domain-like"/>
    <property type="match status" value="1"/>
</dbReference>
<evidence type="ECO:0000256" key="3">
    <source>
        <dbReference type="SAM" id="Coils"/>
    </source>
</evidence>
<protein>
    <recommendedName>
        <fullName evidence="2">Probable 26S proteasome regulatory subunit p27</fullName>
    </recommendedName>
</protein>
<evidence type="ECO:0000313" key="7">
    <source>
        <dbReference type="Proteomes" id="UP001210925"/>
    </source>
</evidence>
<proteinExistence type="predicted"/>
<keyword evidence="1" id="KW-0143">Chaperone</keyword>
<dbReference type="InterPro" id="IPR035925">
    <property type="entry name" value="BSD_dom_sf"/>
</dbReference>
<accession>A0AAD5Y5K7</accession>
<feature type="compositionally biased region" description="Basic and acidic residues" evidence="4">
    <location>
        <begin position="458"/>
        <end position="484"/>
    </location>
</feature>
<organism evidence="6 7">
    <name type="scientific">Boothiomyces macroporosus</name>
    <dbReference type="NCBI Taxonomy" id="261099"/>
    <lineage>
        <taxon>Eukaryota</taxon>
        <taxon>Fungi</taxon>
        <taxon>Fungi incertae sedis</taxon>
        <taxon>Chytridiomycota</taxon>
        <taxon>Chytridiomycota incertae sedis</taxon>
        <taxon>Chytridiomycetes</taxon>
        <taxon>Rhizophydiales</taxon>
        <taxon>Terramycetaceae</taxon>
        <taxon>Boothiomyces</taxon>
    </lineage>
</organism>
<feature type="compositionally biased region" description="Basic and acidic residues" evidence="4">
    <location>
        <begin position="541"/>
        <end position="551"/>
    </location>
</feature>
<feature type="compositionally biased region" description="Polar residues" evidence="4">
    <location>
        <begin position="486"/>
        <end position="501"/>
    </location>
</feature>
<dbReference type="PANTHER" id="PTHR12651:SF1">
    <property type="entry name" value="26S PROTEASOME NON-ATPASE REGULATORY SUBUNIT 9"/>
    <property type="match status" value="1"/>
</dbReference>
<keyword evidence="6" id="KW-0647">Proteasome</keyword>
<dbReference type="AlphaFoldDB" id="A0AAD5Y5K7"/>
<feature type="region of interest" description="Disordered" evidence="4">
    <location>
        <begin position="439"/>
        <end position="551"/>
    </location>
</feature>
<dbReference type="FunFam" id="2.30.42.10:FF:000107">
    <property type="entry name" value="26S proteasome non-ATPase regulatory subunit 9"/>
    <property type="match status" value="1"/>
</dbReference>
<name>A0AAD5Y5K7_9FUNG</name>
<dbReference type="InterPro" id="IPR005607">
    <property type="entry name" value="BSD_dom"/>
</dbReference>
<dbReference type="InterPro" id="IPR036034">
    <property type="entry name" value="PDZ_sf"/>
</dbReference>
<dbReference type="InterPro" id="IPR035269">
    <property type="entry name" value="PSMD9"/>
</dbReference>
<dbReference type="GO" id="GO:0005737">
    <property type="term" value="C:cytoplasm"/>
    <property type="evidence" value="ECO:0007669"/>
    <property type="project" value="TreeGrafter"/>
</dbReference>
<comment type="caution">
    <text evidence="6">The sequence shown here is derived from an EMBL/GenBank/DDBJ whole genome shotgun (WGS) entry which is preliminary data.</text>
</comment>
<dbReference type="Pfam" id="PF18265">
    <property type="entry name" value="Nas2_N"/>
    <property type="match status" value="1"/>
</dbReference>
<keyword evidence="3" id="KW-0175">Coiled coil</keyword>
<feature type="coiled-coil region" evidence="3">
    <location>
        <begin position="7"/>
        <end position="34"/>
    </location>
</feature>
<dbReference type="GO" id="GO:0000502">
    <property type="term" value="C:proteasome complex"/>
    <property type="evidence" value="ECO:0007669"/>
    <property type="project" value="UniProtKB-KW"/>
</dbReference>
<evidence type="ECO:0000256" key="2">
    <source>
        <dbReference type="ARBA" id="ARBA00068021"/>
    </source>
</evidence>
<dbReference type="GO" id="GO:0070682">
    <property type="term" value="P:proteasome regulatory particle assembly"/>
    <property type="evidence" value="ECO:0007669"/>
    <property type="project" value="InterPro"/>
</dbReference>
<evidence type="ECO:0000313" key="6">
    <source>
        <dbReference type="EMBL" id="KAJ3260108.1"/>
    </source>
</evidence>
<dbReference type="Gene3D" id="2.30.42.10">
    <property type="match status" value="1"/>
</dbReference>
<evidence type="ECO:0000256" key="4">
    <source>
        <dbReference type="SAM" id="MobiDB-lite"/>
    </source>
</evidence>
<dbReference type="SUPFAM" id="SSF140383">
    <property type="entry name" value="BSD domain-like"/>
    <property type="match status" value="1"/>
</dbReference>
<feature type="compositionally biased region" description="Basic and acidic residues" evidence="4">
    <location>
        <begin position="502"/>
        <end position="518"/>
    </location>
</feature>
<dbReference type="Gene3D" id="1.10.3970.10">
    <property type="entry name" value="BSD domain"/>
    <property type="match status" value="1"/>
</dbReference>
<dbReference type="Gene3D" id="6.10.140.1710">
    <property type="match status" value="1"/>
</dbReference>
<dbReference type="Pfam" id="PF03909">
    <property type="entry name" value="BSD"/>
    <property type="match status" value="1"/>
</dbReference>